<dbReference type="RefSeq" id="WP_378525782.1">
    <property type="nucleotide sequence ID" value="NZ_JBHSKR010000005.1"/>
</dbReference>
<comment type="caution">
    <text evidence="2">The sequence shown here is derived from an EMBL/GenBank/DDBJ whole genome shotgun (WGS) entry which is preliminary data.</text>
</comment>
<dbReference type="GO" id="GO:0003677">
    <property type="term" value="F:DNA binding"/>
    <property type="evidence" value="ECO:0007669"/>
    <property type="project" value="UniProtKB-KW"/>
</dbReference>
<accession>A0ABR9MFN5</accession>
<keyword evidence="3" id="KW-1185">Reference proteome</keyword>
<evidence type="ECO:0000256" key="1">
    <source>
        <dbReference type="SAM" id="MobiDB-lite"/>
    </source>
</evidence>
<organism evidence="2 3">
    <name type="scientific">Nonomuraea angiospora</name>
    <dbReference type="NCBI Taxonomy" id="46172"/>
    <lineage>
        <taxon>Bacteria</taxon>
        <taxon>Bacillati</taxon>
        <taxon>Actinomycetota</taxon>
        <taxon>Actinomycetes</taxon>
        <taxon>Streptosporangiales</taxon>
        <taxon>Streptosporangiaceae</taxon>
        <taxon>Nonomuraea</taxon>
    </lineage>
</organism>
<gene>
    <name evidence="2" type="ORF">H4W80_009971</name>
</gene>
<evidence type="ECO:0000313" key="2">
    <source>
        <dbReference type="EMBL" id="MBE1591713.1"/>
    </source>
</evidence>
<proteinExistence type="predicted"/>
<sequence>MPYAARPTVTLHDVAAAAALRYTVDASARALRRASDSIALVADDLTTPSMAVVVAAMEREARPAGARRASRPARTSSPQEDPRGHHPQAHRNG</sequence>
<reference evidence="2 3" key="1">
    <citation type="submission" date="2020-10" db="EMBL/GenBank/DDBJ databases">
        <title>Sequencing the genomes of 1000 actinobacteria strains.</title>
        <authorList>
            <person name="Klenk H.-P."/>
        </authorList>
    </citation>
    <scope>NUCLEOTIDE SEQUENCE [LARGE SCALE GENOMIC DNA]</scope>
    <source>
        <strain evidence="2 3">DSM 43173</strain>
    </source>
</reference>
<keyword evidence="2" id="KW-0238">DNA-binding</keyword>
<dbReference type="EMBL" id="JADBEK010000001">
    <property type="protein sequence ID" value="MBE1591713.1"/>
    <property type="molecule type" value="Genomic_DNA"/>
</dbReference>
<dbReference type="Proteomes" id="UP000633509">
    <property type="component" value="Unassembled WGS sequence"/>
</dbReference>
<protein>
    <submittedName>
        <fullName evidence="2">DNA-binding LacI/PurR family transcriptional regulator</fullName>
    </submittedName>
</protein>
<name>A0ABR9MFN5_9ACTN</name>
<evidence type="ECO:0000313" key="3">
    <source>
        <dbReference type="Proteomes" id="UP000633509"/>
    </source>
</evidence>
<feature type="region of interest" description="Disordered" evidence="1">
    <location>
        <begin position="60"/>
        <end position="93"/>
    </location>
</feature>